<keyword evidence="7" id="KW-0833">Ubl conjugation pathway</keyword>
<gene>
    <name evidence="12" type="ORF">M501DRAFT_941944</name>
</gene>
<dbReference type="EC" id="2.3.2.31" evidence="2"/>
<evidence type="ECO:0000256" key="6">
    <source>
        <dbReference type="ARBA" id="ARBA00022771"/>
    </source>
</evidence>
<evidence type="ECO:0000256" key="1">
    <source>
        <dbReference type="ARBA" id="ARBA00001798"/>
    </source>
</evidence>
<name>A0A9P4S4X9_9PEZI</name>
<comment type="catalytic activity">
    <reaction evidence="1">
        <text>[E2 ubiquitin-conjugating enzyme]-S-ubiquitinyl-L-cysteine + [acceptor protein]-L-lysine = [E2 ubiquitin-conjugating enzyme]-L-cysteine + [acceptor protein]-N(6)-ubiquitinyl-L-lysine.</text>
        <dbReference type="EC" id="2.3.2.31"/>
    </reaction>
</comment>
<dbReference type="PROSITE" id="PS00518">
    <property type="entry name" value="ZF_RING_1"/>
    <property type="match status" value="1"/>
</dbReference>
<keyword evidence="4" id="KW-0479">Metal-binding</keyword>
<evidence type="ECO:0000256" key="4">
    <source>
        <dbReference type="ARBA" id="ARBA00022723"/>
    </source>
</evidence>
<feature type="domain" description="RING-type" evidence="10">
    <location>
        <begin position="170"/>
        <end position="214"/>
    </location>
</feature>
<evidence type="ECO:0000259" key="10">
    <source>
        <dbReference type="PROSITE" id="PS50089"/>
    </source>
</evidence>
<dbReference type="InterPro" id="IPR013083">
    <property type="entry name" value="Znf_RING/FYVE/PHD"/>
</dbReference>
<keyword evidence="6 9" id="KW-0863">Zinc-finger</keyword>
<dbReference type="EMBL" id="MU006109">
    <property type="protein sequence ID" value="KAF2835327.1"/>
    <property type="molecule type" value="Genomic_DNA"/>
</dbReference>
<keyword evidence="13" id="KW-1185">Reference proteome</keyword>
<dbReference type="GO" id="GO:0016567">
    <property type="term" value="P:protein ubiquitination"/>
    <property type="evidence" value="ECO:0007669"/>
    <property type="project" value="InterPro"/>
</dbReference>
<sequence length="445" mass="51647">METTTTSQPIDPASLHDCITILTLELQEVEISVHKSKGKRAIDDPSDFEVARTLYQAEIQSQICVLKDNILAHSIASAVDADGKIITIHEETQAQQDRHFALQFDKFQEEIDSPPVYVADVPRYPFGRHIEGANFLPVGYDLSDDEENNPGPSVPYLRRQAQKFQTTHQCVVCVSDYPFAEIIRLQCGHIYCRNCLKDLFMRSTKDQSLFPPRCCKETISIDAIEGSMSDEEKETFTSAKIEFTSGNRTYCSNNQCGKFILPEQYKVEIAECQHCYTQTCIQCKGQVHDGECPDDVFTQATLQLGRDLGWQRCYQCRMLVSLDRGCYHMTCLCKAEFCYHCGVEWKNCTCDRWDEQNLMERVDELVQREAHQPLPVHERNRTVEAMRQEILETHECNHPGRFERIFDAPRRGFRCEICYAHHWKYILQCRRCHIRACEECRRHRT</sequence>
<dbReference type="InterPro" id="IPR031127">
    <property type="entry name" value="E3_UB_ligase_RBR"/>
</dbReference>
<keyword evidence="3" id="KW-0808">Transferase</keyword>
<dbReference type="GO" id="GO:0008270">
    <property type="term" value="F:zinc ion binding"/>
    <property type="evidence" value="ECO:0007669"/>
    <property type="project" value="UniProtKB-KW"/>
</dbReference>
<dbReference type="GO" id="GO:0061630">
    <property type="term" value="F:ubiquitin protein ligase activity"/>
    <property type="evidence" value="ECO:0007669"/>
    <property type="project" value="UniProtKB-EC"/>
</dbReference>
<keyword evidence="8" id="KW-0862">Zinc</keyword>
<dbReference type="InterPro" id="IPR001841">
    <property type="entry name" value="Znf_RING"/>
</dbReference>
<protein>
    <recommendedName>
        <fullName evidence="2">RBR-type E3 ubiquitin transferase</fullName>
        <ecNumber evidence="2">2.3.2.31</ecNumber>
    </recommendedName>
</protein>
<dbReference type="InterPro" id="IPR044066">
    <property type="entry name" value="TRIAD_supradom"/>
</dbReference>
<comment type="caution">
    <text evidence="12">The sequence shown here is derived from an EMBL/GenBank/DDBJ whole genome shotgun (WGS) entry which is preliminary data.</text>
</comment>
<dbReference type="AlphaFoldDB" id="A0A9P4S4X9"/>
<evidence type="ECO:0000256" key="8">
    <source>
        <dbReference type="ARBA" id="ARBA00022833"/>
    </source>
</evidence>
<dbReference type="Pfam" id="PF01485">
    <property type="entry name" value="IBR"/>
    <property type="match status" value="2"/>
</dbReference>
<keyword evidence="5" id="KW-0677">Repeat</keyword>
<evidence type="ECO:0000313" key="13">
    <source>
        <dbReference type="Proteomes" id="UP000799429"/>
    </source>
</evidence>
<feature type="domain" description="RING-type" evidence="11">
    <location>
        <begin position="166"/>
        <end position="354"/>
    </location>
</feature>
<evidence type="ECO:0000259" key="11">
    <source>
        <dbReference type="PROSITE" id="PS51873"/>
    </source>
</evidence>
<dbReference type="InterPro" id="IPR017907">
    <property type="entry name" value="Znf_RING_CS"/>
</dbReference>
<dbReference type="SUPFAM" id="SSF57850">
    <property type="entry name" value="RING/U-box"/>
    <property type="match status" value="2"/>
</dbReference>
<proteinExistence type="predicted"/>
<organism evidence="12 13">
    <name type="scientific">Patellaria atrata CBS 101060</name>
    <dbReference type="NCBI Taxonomy" id="1346257"/>
    <lineage>
        <taxon>Eukaryota</taxon>
        <taxon>Fungi</taxon>
        <taxon>Dikarya</taxon>
        <taxon>Ascomycota</taxon>
        <taxon>Pezizomycotina</taxon>
        <taxon>Dothideomycetes</taxon>
        <taxon>Dothideomycetes incertae sedis</taxon>
        <taxon>Patellariales</taxon>
        <taxon>Patellariaceae</taxon>
        <taxon>Patellaria</taxon>
    </lineage>
</organism>
<dbReference type="CDD" id="cd20335">
    <property type="entry name" value="BRcat_RBR"/>
    <property type="match status" value="1"/>
</dbReference>
<dbReference type="Gene3D" id="3.30.40.10">
    <property type="entry name" value="Zinc/RING finger domain, C3HC4 (zinc finger)"/>
    <property type="match status" value="1"/>
</dbReference>
<dbReference type="PROSITE" id="PS51873">
    <property type="entry name" value="TRIAD"/>
    <property type="match status" value="1"/>
</dbReference>
<evidence type="ECO:0000256" key="2">
    <source>
        <dbReference type="ARBA" id="ARBA00012251"/>
    </source>
</evidence>
<reference evidence="12" key="1">
    <citation type="journal article" date="2020" name="Stud. Mycol.">
        <title>101 Dothideomycetes genomes: a test case for predicting lifestyles and emergence of pathogens.</title>
        <authorList>
            <person name="Haridas S."/>
            <person name="Albert R."/>
            <person name="Binder M."/>
            <person name="Bloem J."/>
            <person name="Labutti K."/>
            <person name="Salamov A."/>
            <person name="Andreopoulos B."/>
            <person name="Baker S."/>
            <person name="Barry K."/>
            <person name="Bills G."/>
            <person name="Bluhm B."/>
            <person name="Cannon C."/>
            <person name="Castanera R."/>
            <person name="Culley D."/>
            <person name="Daum C."/>
            <person name="Ezra D."/>
            <person name="Gonzalez J."/>
            <person name="Henrissat B."/>
            <person name="Kuo A."/>
            <person name="Liang C."/>
            <person name="Lipzen A."/>
            <person name="Lutzoni F."/>
            <person name="Magnuson J."/>
            <person name="Mondo S."/>
            <person name="Nolan M."/>
            <person name="Ohm R."/>
            <person name="Pangilinan J."/>
            <person name="Park H.-J."/>
            <person name="Ramirez L."/>
            <person name="Alfaro M."/>
            <person name="Sun H."/>
            <person name="Tritt A."/>
            <person name="Yoshinaga Y."/>
            <person name="Zwiers L.-H."/>
            <person name="Turgeon B."/>
            <person name="Goodwin S."/>
            <person name="Spatafora J."/>
            <person name="Crous P."/>
            <person name="Grigoriev I."/>
        </authorList>
    </citation>
    <scope>NUCLEOTIDE SEQUENCE</scope>
    <source>
        <strain evidence="12">CBS 101060</strain>
    </source>
</reference>
<evidence type="ECO:0000256" key="3">
    <source>
        <dbReference type="ARBA" id="ARBA00022679"/>
    </source>
</evidence>
<evidence type="ECO:0000256" key="7">
    <source>
        <dbReference type="ARBA" id="ARBA00022786"/>
    </source>
</evidence>
<evidence type="ECO:0000256" key="5">
    <source>
        <dbReference type="ARBA" id="ARBA00022737"/>
    </source>
</evidence>
<dbReference type="OrthoDB" id="10009520at2759"/>
<evidence type="ECO:0000256" key="9">
    <source>
        <dbReference type="PROSITE-ProRule" id="PRU00175"/>
    </source>
</evidence>
<accession>A0A9P4S4X9</accession>
<dbReference type="SMART" id="SM00647">
    <property type="entry name" value="IBR"/>
    <property type="match status" value="2"/>
</dbReference>
<dbReference type="Proteomes" id="UP000799429">
    <property type="component" value="Unassembled WGS sequence"/>
</dbReference>
<dbReference type="PANTHER" id="PTHR11685">
    <property type="entry name" value="RBR FAMILY RING FINGER AND IBR DOMAIN-CONTAINING"/>
    <property type="match status" value="1"/>
</dbReference>
<dbReference type="PROSITE" id="PS50089">
    <property type="entry name" value="ZF_RING_2"/>
    <property type="match status" value="1"/>
</dbReference>
<dbReference type="CDD" id="cd22584">
    <property type="entry name" value="Rcat_RBR_unk"/>
    <property type="match status" value="1"/>
</dbReference>
<dbReference type="Gene3D" id="1.20.120.1750">
    <property type="match status" value="1"/>
</dbReference>
<evidence type="ECO:0000313" key="12">
    <source>
        <dbReference type="EMBL" id="KAF2835327.1"/>
    </source>
</evidence>
<dbReference type="InterPro" id="IPR002867">
    <property type="entry name" value="IBR_dom"/>
</dbReference>